<dbReference type="PANTHER" id="PTHR38340:SF1">
    <property type="entry name" value="S-LAYER PROTEIN"/>
    <property type="match status" value="1"/>
</dbReference>
<dbReference type="EMBL" id="CABVGY010000032">
    <property type="protein sequence ID" value="VVN27814.1"/>
    <property type="molecule type" value="Genomic_DNA"/>
</dbReference>
<dbReference type="InterPro" id="IPR050557">
    <property type="entry name" value="RTX_toxin/Mannuronan_C5-epim"/>
</dbReference>
<dbReference type="InterPro" id="IPR018511">
    <property type="entry name" value="Hemolysin-typ_Ca-bd_CS"/>
</dbReference>
<dbReference type="PANTHER" id="PTHR38340">
    <property type="entry name" value="S-LAYER PROTEIN"/>
    <property type="match status" value="1"/>
</dbReference>
<keyword evidence="3" id="KW-0106">Calcium</keyword>
<dbReference type="GO" id="GO:0005576">
    <property type="term" value="C:extracellular region"/>
    <property type="evidence" value="ECO:0007669"/>
    <property type="project" value="UniProtKB-SubCell"/>
</dbReference>
<evidence type="ECO:0008006" key="6">
    <source>
        <dbReference type="Google" id="ProtNLM"/>
    </source>
</evidence>
<dbReference type="GO" id="GO:0005509">
    <property type="term" value="F:calcium ion binding"/>
    <property type="evidence" value="ECO:0007669"/>
    <property type="project" value="InterPro"/>
</dbReference>
<evidence type="ECO:0000256" key="3">
    <source>
        <dbReference type="ARBA" id="ARBA00022837"/>
    </source>
</evidence>
<comment type="subcellular location">
    <subcellularLocation>
        <location evidence="1">Secreted</location>
    </subcellularLocation>
</comment>
<name>A0A5E6WH05_PSEFL</name>
<proteinExistence type="predicted"/>
<dbReference type="Proteomes" id="UP000326729">
    <property type="component" value="Unassembled WGS sequence"/>
</dbReference>
<gene>
    <name evidence="4" type="ORF">PS659_04716</name>
</gene>
<dbReference type="InterPro" id="IPR011049">
    <property type="entry name" value="Serralysin-like_metalloprot_C"/>
</dbReference>
<evidence type="ECO:0000313" key="5">
    <source>
        <dbReference type="Proteomes" id="UP000326729"/>
    </source>
</evidence>
<keyword evidence="2" id="KW-0964">Secreted</keyword>
<evidence type="ECO:0000313" key="4">
    <source>
        <dbReference type="EMBL" id="VVN27814.1"/>
    </source>
</evidence>
<reference evidence="4 5" key="1">
    <citation type="submission" date="2019-09" db="EMBL/GenBank/DDBJ databases">
        <authorList>
            <person name="Chandra G."/>
            <person name="Truman W A."/>
        </authorList>
    </citation>
    <scope>NUCLEOTIDE SEQUENCE [LARGE SCALE GENOMIC DNA]</scope>
    <source>
        <strain evidence="4">PS659</strain>
    </source>
</reference>
<dbReference type="Gene3D" id="2.150.10.10">
    <property type="entry name" value="Serralysin-like metalloprotease, C-terminal"/>
    <property type="match status" value="4"/>
</dbReference>
<dbReference type="AlphaFoldDB" id="A0A5E6WH05"/>
<dbReference type="SUPFAM" id="SSF51120">
    <property type="entry name" value="beta-Roll"/>
    <property type="match status" value="4"/>
</dbReference>
<accession>A0A5E6WH05</accession>
<evidence type="ECO:0000256" key="2">
    <source>
        <dbReference type="ARBA" id="ARBA00022525"/>
    </source>
</evidence>
<dbReference type="Pfam" id="PF00353">
    <property type="entry name" value="HemolysinCabind"/>
    <property type="match status" value="6"/>
</dbReference>
<dbReference type="RefSeq" id="WP_191630390.1">
    <property type="nucleotide sequence ID" value="NZ_CABVGY010000032.1"/>
</dbReference>
<dbReference type="PROSITE" id="PS00330">
    <property type="entry name" value="HEMOLYSIN_CALCIUM"/>
    <property type="match status" value="4"/>
</dbReference>
<dbReference type="PRINTS" id="PR00313">
    <property type="entry name" value="CABNDNGRPT"/>
</dbReference>
<sequence length="992" mass="100227">MSSTADTVAPKLTSLTIPKTVNLASGAAGLTIGGLASDDGSGVEKVVVYFDRNFTYSHSLGDGSSSSYNFLGNYGIFDSWSDGVSSQTWGIAATNTSGTYNVSRVAVEDVQGNTRSYFASELASMGVNTSINFINSTADVTPPRLTSLTIPTVVDLSSGTAGLTITGLASDDGSGVEKVVVYFDRNFTYSHSLGDGSSSSYNFLGNYGIFDSWSDGVSSQTWGIAATNTSGTYNVTRVAVEDVQGNTRSYFASELASMGVNTSINFINSTADVTPPRLTSLNIPTVVDLSSGTAGLTITGLASDERSGVEKVVVYFDKSFTYSHSLGDGSSSTYNFLGNYGIYDSWSDGASSQTWGIAATNTSGTYNITRIAVEDVQGNTRSYSASELAGMGVNTSILMVANKSVLTPADDSRVGTVYADWLLGIEGNDRLNGLDGDDLLDGGAGNDVLDGGTGSDKLTGGLGNDTYYVDSASDVVSETSGSGGIDTVISSVDRTLGSYQENLTLSGTTAIYGNGNSLANTLIGNSAANVLNGGVGVDTMIGGLGNDTYHVDHAGDVVSETSGSGGIDTVFASVNRTLGNYQENLTLSGTAAINGTGNSLANTLKGSSAANVLNGGLGADTMIGGLGNDTYHVDNAGDVVSETSGSGGIDTVIASVSRTLGSYQEHLILSGTAAINGTGNSLANTLTGNGAANVLNGGVGADVMIGGLGNDTYHVDNAGDVVSETSGSGGIDTVFASVSRALGSYQENLTLSGTAAINGTGNNLPNTLTGNSAANVLNGGGGADTMIGGLGNDTYHVDNAGDVVSETSGSGGIDTVFASVSRALGTYQENLTLSGTAAINGTGNNLANMLTGNSAANVLNGGGGDDRLSGGAGNDFLVGGAGKDVFTGGAGNDIFDFNTLSETGLTSPIWDVISDFQRGSDRIDLATLDANTATAANDAFNSIIGSTTSFTAAGQLKVANGVLYGNTDVDSTPEFAIQLIGIVSLATSDFIL</sequence>
<organism evidence="4 5">
    <name type="scientific">Pseudomonas fluorescens</name>
    <dbReference type="NCBI Taxonomy" id="294"/>
    <lineage>
        <taxon>Bacteria</taxon>
        <taxon>Pseudomonadati</taxon>
        <taxon>Pseudomonadota</taxon>
        <taxon>Gammaproteobacteria</taxon>
        <taxon>Pseudomonadales</taxon>
        <taxon>Pseudomonadaceae</taxon>
        <taxon>Pseudomonas</taxon>
    </lineage>
</organism>
<protein>
    <recommendedName>
        <fullName evidence="6">Calcium-binding protein</fullName>
    </recommendedName>
</protein>
<dbReference type="InterPro" id="IPR001343">
    <property type="entry name" value="Hemolysn_Ca-bd"/>
</dbReference>
<evidence type="ECO:0000256" key="1">
    <source>
        <dbReference type="ARBA" id="ARBA00004613"/>
    </source>
</evidence>